<reference evidence="1 2" key="1">
    <citation type="submission" date="2023-04" db="EMBL/GenBank/DDBJ databases">
        <title>A novel bacteria isolated from coastal sediment.</title>
        <authorList>
            <person name="Liu X.-J."/>
            <person name="Du Z.-J."/>
        </authorList>
    </citation>
    <scope>NUCLEOTIDE SEQUENCE [LARGE SCALE GENOMIC DNA]</scope>
    <source>
        <strain evidence="1 2">SDUM461004</strain>
    </source>
</reference>
<dbReference type="PRINTS" id="PR00420">
    <property type="entry name" value="RNGMNOXGNASE"/>
</dbReference>
<dbReference type="InterPro" id="IPR050407">
    <property type="entry name" value="Geranylgeranyl_reductase"/>
</dbReference>
<gene>
    <name evidence="1" type="ORF">QEH59_07575</name>
</gene>
<protein>
    <recommendedName>
        <fullName evidence="3">FAD-binding domain-containing protein</fullName>
    </recommendedName>
</protein>
<dbReference type="PANTHER" id="PTHR42685">
    <property type="entry name" value="GERANYLGERANYL DIPHOSPHATE REDUCTASE"/>
    <property type="match status" value="1"/>
</dbReference>
<dbReference type="EMBL" id="JARXIC010000009">
    <property type="protein sequence ID" value="MDQ8194279.1"/>
    <property type="molecule type" value="Genomic_DNA"/>
</dbReference>
<organism evidence="1 2">
    <name type="scientific">Thalassobacterium sedimentorum</name>
    <dbReference type="NCBI Taxonomy" id="3041258"/>
    <lineage>
        <taxon>Bacteria</taxon>
        <taxon>Pseudomonadati</taxon>
        <taxon>Verrucomicrobiota</taxon>
        <taxon>Opitutia</taxon>
        <taxon>Puniceicoccales</taxon>
        <taxon>Coraliomargaritaceae</taxon>
        <taxon>Thalassobacterium</taxon>
    </lineage>
</organism>
<evidence type="ECO:0008006" key="3">
    <source>
        <dbReference type="Google" id="ProtNLM"/>
    </source>
</evidence>
<accession>A0ABU1AHR6</accession>
<dbReference type="Gene3D" id="3.50.50.60">
    <property type="entry name" value="FAD/NAD(P)-binding domain"/>
    <property type="match status" value="2"/>
</dbReference>
<dbReference type="SUPFAM" id="SSF51905">
    <property type="entry name" value="FAD/NAD(P)-binding domain"/>
    <property type="match status" value="1"/>
</dbReference>
<dbReference type="Proteomes" id="UP001243717">
    <property type="component" value="Unassembled WGS sequence"/>
</dbReference>
<dbReference type="RefSeq" id="WP_308984759.1">
    <property type="nucleotide sequence ID" value="NZ_JARXIC010000009.1"/>
</dbReference>
<evidence type="ECO:0000313" key="1">
    <source>
        <dbReference type="EMBL" id="MDQ8194279.1"/>
    </source>
</evidence>
<proteinExistence type="predicted"/>
<keyword evidence="2" id="KW-1185">Reference proteome</keyword>
<dbReference type="Gene3D" id="3.30.9.100">
    <property type="match status" value="1"/>
</dbReference>
<name>A0ABU1AHR6_9BACT</name>
<dbReference type="InterPro" id="IPR036188">
    <property type="entry name" value="FAD/NAD-bd_sf"/>
</dbReference>
<sequence length="339" mass="37346">MKPIEIIGAGLAGLALGNALQANGIPVTLHEAGTLPRHRVCGEFICGRGSDALHSLGLGTSLRDACTHKSTVWYLQGRARLRQTLPKPALGLSRYVLDQRLADSFQETGGQLILKSRKKLNSRPIARVHCQGRKPARSDWVGLKLHCQDLPLEADLELHLGTSGYVGLSKIENNKVNVCALFKQRSGLKAKRTDYLLKYLKNSKLGYVAEKLCAATILPESHCGVAGVEFSRIPSSDSSKLFLGDAYSVIPPFTGNGMSIALEAAELAYPMLYKYATGTQTWQRTVNQINLLQHARFDSRLRAARWLHPWIHSKPGQYALGTLARTQLLPFKLLYSITH</sequence>
<dbReference type="PANTHER" id="PTHR42685:SF22">
    <property type="entry name" value="CONDITIONED MEDIUM FACTOR RECEPTOR 1"/>
    <property type="match status" value="1"/>
</dbReference>
<evidence type="ECO:0000313" key="2">
    <source>
        <dbReference type="Proteomes" id="UP001243717"/>
    </source>
</evidence>
<comment type="caution">
    <text evidence="1">The sequence shown here is derived from an EMBL/GenBank/DDBJ whole genome shotgun (WGS) entry which is preliminary data.</text>
</comment>